<feature type="region of interest" description="Disordered" evidence="1">
    <location>
        <begin position="179"/>
        <end position="252"/>
    </location>
</feature>
<feature type="compositionally biased region" description="Basic and acidic residues" evidence="1">
    <location>
        <begin position="214"/>
        <end position="235"/>
    </location>
</feature>
<sequence>MKRTRTASPSAELSEKSTTDPELIQIRGGKYEVDQRLNNFIHLKRREIDESNRIEFLKRNPSSQGADTCARTDAVKLNRSLQMRIDVVNNDWGPLMRSMHHGTNEQNNKLKKTDMVTLSTGVEERLKCLEEHFNLKAVSHIPFNVYERLEALETHLKQLQEDFPPNEEMHMEQLKQMWATPQPRPPTPPPVQAQQSEKKADEKSTKPLFKRVGRGKDSSLARCVEEQLRKMELQKRTGFISSPSIPEKSDDI</sequence>
<evidence type="ECO:0000313" key="3">
    <source>
        <dbReference type="Proteomes" id="UP001479436"/>
    </source>
</evidence>
<comment type="caution">
    <text evidence="2">The sequence shown here is derived from an EMBL/GenBank/DDBJ whole genome shotgun (WGS) entry which is preliminary data.</text>
</comment>
<keyword evidence="3" id="KW-1185">Reference proteome</keyword>
<dbReference type="EMBL" id="JASJQH010007374">
    <property type="protein sequence ID" value="KAK9709920.1"/>
    <property type="molecule type" value="Genomic_DNA"/>
</dbReference>
<feature type="compositionally biased region" description="Basic and acidic residues" evidence="1">
    <location>
        <begin position="196"/>
        <end position="205"/>
    </location>
</feature>
<dbReference type="Proteomes" id="UP001479436">
    <property type="component" value="Unassembled WGS sequence"/>
</dbReference>
<proteinExistence type="predicted"/>
<reference evidence="2 3" key="1">
    <citation type="submission" date="2023-04" db="EMBL/GenBank/DDBJ databases">
        <title>Genome of Basidiobolus ranarum AG-B5.</title>
        <authorList>
            <person name="Stajich J.E."/>
            <person name="Carter-House D."/>
            <person name="Gryganskyi A."/>
        </authorList>
    </citation>
    <scope>NUCLEOTIDE SEQUENCE [LARGE SCALE GENOMIC DNA]</scope>
    <source>
        <strain evidence="2 3">AG-B5</strain>
    </source>
</reference>
<organism evidence="2 3">
    <name type="scientific">Basidiobolus ranarum</name>
    <dbReference type="NCBI Taxonomy" id="34480"/>
    <lineage>
        <taxon>Eukaryota</taxon>
        <taxon>Fungi</taxon>
        <taxon>Fungi incertae sedis</taxon>
        <taxon>Zoopagomycota</taxon>
        <taxon>Entomophthoromycotina</taxon>
        <taxon>Basidiobolomycetes</taxon>
        <taxon>Basidiobolales</taxon>
        <taxon>Basidiobolaceae</taxon>
        <taxon>Basidiobolus</taxon>
    </lineage>
</organism>
<name>A0ABR2VYH5_9FUNG</name>
<evidence type="ECO:0000313" key="2">
    <source>
        <dbReference type="EMBL" id="KAK9709920.1"/>
    </source>
</evidence>
<protein>
    <submittedName>
        <fullName evidence="2">Uncharacterized protein</fullName>
    </submittedName>
</protein>
<accession>A0ABR2VYH5</accession>
<feature type="compositionally biased region" description="Pro residues" evidence="1">
    <location>
        <begin position="182"/>
        <end position="191"/>
    </location>
</feature>
<feature type="compositionally biased region" description="Polar residues" evidence="1">
    <location>
        <begin position="1"/>
        <end position="11"/>
    </location>
</feature>
<evidence type="ECO:0000256" key="1">
    <source>
        <dbReference type="SAM" id="MobiDB-lite"/>
    </source>
</evidence>
<gene>
    <name evidence="2" type="ORF">K7432_008736</name>
</gene>
<feature type="region of interest" description="Disordered" evidence="1">
    <location>
        <begin position="1"/>
        <end position="21"/>
    </location>
</feature>